<dbReference type="Pfam" id="PF21539">
    <property type="entry name" value="Med15_C"/>
    <property type="match status" value="1"/>
</dbReference>
<feature type="compositionally biased region" description="Basic and acidic residues" evidence="1">
    <location>
        <begin position="202"/>
        <end position="227"/>
    </location>
</feature>
<dbReference type="GO" id="GO:0003713">
    <property type="term" value="F:transcription coactivator activity"/>
    <property type="evidence" value="ECO:0007669"/>
    <property type="project" value="InterPro"/>
</dbReference>
<feature type="domain" description="ARC105/Med15 mediator subunit C-terminal" evidence="2">
    <location>
        <begin position="370"/>
        <end position="482"/>
    </location>
</feature>
<feature type="region of interest" description="Disordered" evidence="1">
    <location>
        <begin position="133"/>
        <end position="156"/>
    </location>
</feature>
<feature type="compositionally biased region" description="Low complexity" evidence="1">
    <location>
        <begin position="140"/>
        <end position="151"/>
    </location>
</feature>
<evidence type="ECO:0000313" key="3">
    <source>
        <dbReference type="EMBL" id="CAL1399962.1"/>
    </source>
</evidence>
<protein>
    <recommendedName>
        <fullName evidence="2">ARC105/Med15 mediator subunit C-terminal domain-containing protein</fullName>
    </recommendedName>
</protein>
<dbReference type="Proteomes" id="UP001497516">
    <property type="component" value="Chromosome 7"/>
</dbReference>
<evidence type="ECO:0000256" key="1">
    <source>
        <dbReference type="SAM" id="MobiDB-lite"/>
    </source>
</evidence>
<evidence type="ECO:0000313" key="4">
    <source>
        <dbReference type="Proteomes" id="UP001497516"/>
    </source>
</evidence>
<feature type="compositionally biased region" description="Polar residues" evidence="1">
    <location>
        <begin position="21"/>
        <end position="36"/>
    </location>
</feature>
<gene>
    <name evidence="3" type="ORF">LTRI10_LOCUS40121</name>
</gene>
<organism evidence="3 4">
    <name type="scientific">Linum trigynum</name>
    <dbReference type="NCBI Taxonomy" id="586398"/>
    <lineage>
        <taxon>Eukaryota</taxon>
        <taxon>Viridiplantae</taxon>
        <taxon>Streptophyta</taxon>
        <taxon>Embryophyta</taxon>
        <taxon>Tracheophyta</taxon>
        <taxon>Spermatophyta</taxon>
        <taxon>Magnoliopsida</taxon>
        <taxon>eudicotyledons</taxon>
        <taxon>Gunneridae</taxon>
        <taxon>Pentapetalae</taxon>
        <taxon>rosids</taxon>
        <taxon>fabids</taxon>
        <taxon>Malpighiales</taxon>
        <taxon>Linaceae</taxon>
        <taxon>Linum</taxon>
    </lineage>
</organism>
<feature type="compositionally biased region" description="Polar residues" evidence="1">
    <location>
        <begin position="169"/>
        <end position="182"/>
    </location>
</feature>
<dbReference type="PANTHER" id="PTHR33137:SF4">
    <property type="entry name" value="MEDIATOR OF RNA POLYMERASE II TRANSCRIPTION SUBUNIT 15A-RELATED"/>
    <property type="match status" value="1"/>
</dbReference>
<name>A0AAV2FPM7_9ROSI</name>
<dbReference type="PANTHER" id="PTHR33137">
    <property type="entry name" value="MEDIATOR OF RNA POLYMERASE II TRANSCRIPTION SUBUNIT 15A-RELATED"/>
    <property type="match status" value="1"/>
</dbReference>
<feature type="compositionally biased region" description="Basic and acidic residues" evidence="1">
    <location>
        <begin position="1"/>
        <end position="11"/>
    </location>
</feature>
<evidence type="ECO:0000259" key="2">
    <source>
        <dbReference type="Pfam" id="PF21539"/>
    </source>
</evidence>
<dbReference type="GO" id="GO:0031490">
    <property type="term" value="F:chromatin DNA binding"/>
    <property type="evidence" value="ECO:0007669"/>
    <property type="project" value="InterPro"/>
</dbReference>
<dbReference type="EMBL" id="OZ034820">
    <property type="protein sequence ID" value="CAL1399962.1"/>
    <property type="molecule type" value="Genomic_DNA"/>
</dbReference>
<feature type="compositionally biased region" description="Pro residues" evidence="1">
    <location>
        <begin position="41"/>
        <end position="50"/>
    </location>
</feature>
<sequence length="506" mass="56552">MARREEKHDEVSSGLLDQFYAQYSTSTNHNTQNRTRQQQQSPPPPPPQPALQPHGTPSSMAFNWQLESLLKLQAETAEVTRMCQMAINQKSVDHKTMENLSYCLEFLNHPNSDKSMENLTMVKNWVYSVLQQSTPRKPASPSLNSEQSSSSNMLPAEDARHPHFQMCANTPDQRINTTSHSGSVPPKRGRPRRLQKSGEAILLKKPEKKAQKRQRMLDVKAKQETKRQQQPVFPNEKPQKSVNERSTGTAKVQHQKPAPQNAVVHNQHVKSATQPPSSFDSELDKSGKVAHHAFAATVSGRKVTEQPFRHLVNLVQLISREALSAAVEEIWSIVSLSDLAPGEMRMNHWGDVVSSSSFDTSISTARIEINPALQEEVRGINQRLVETEVAIILDGNARTIMKCSFNAVSISPMQPIEPLKLLVPANYPHSSPVFLETMPVDISGEDDLSVKAKSRLNRCLRSLLHPVTLEDIVQSWDVCARQVITEYALQNGGGSFSSQYGTWETV</sequence>
<proteinExistence type="predicted"/>
<dbReference type="InterPro" id="IPR048386">
    <property type="entry name" value="Med15_C"/>
</dbReference>
<feature type="region of interest" description="Disordered" evidence="1">
    <location>
        <begin position="1"/>
        <end position="59"/>
    </location>
</feature>
<reference evidence="3 4" key="1">
    <citation type="submission" date="2024-04" db="EMBL/GenBank/DDBJ databases">
        <authorList>
            <person name="Fracassetti M."/>
        </authorList>
    </citation>
    <scope>NUCLEOTIDE SEQUENCE [LARGE SCALE GENOMIC DNA]</scope>
</reference>
<dbReference type="AlphaFoldDB" id="A0AAV2FPM7"/>
<feature type="region of interest" description="Disordered" evidence="1">
    <location>
        <begin position="169"/>
        <end position="260"/>
    </location>
</feature>
<keyword evidence="4" id="KW-1185">Reference proteome</keyword>
<dbReference type="InterPro" id="IPR044661">
    <property type="entry name" value="MED15a/b/c-like"/>
</dbReference>
<accession>A0AAV2FPM7</accession>